<dbReference type="EMBL" id="QGKL01000042">
    <property type="protein sequence ID" value="PWQ93815.1"/>
    <property type="molecule type" value="Genomic_DNA"/>
</dbReference>
<organism evidence="2 3">
    <name type="scientific">Leucothrix arctica</name>
    <dbReference type="NCBI Taxonomy" id="1481894"/>
    <lineage>
        <taxon>Bacteria</taxon>
        <taxon>Pseudomonadati</taxon>
        <taxon>Pseudomonadota</taxon>
        <taxon>Gammaproteobacteria</taxon>
        <taxon>Thiotrichales</taxon>
        <taxon>Thiotrichaceae</taxon>
        <taxon>Leucothrix</taxon>
    </lineage>
</organism>
<protein>
    <submittedName>
        <fullName evidence="2">Host attachment protein</fullName>
    </submittedName>
</protein>
<reference evidence="2 3" key="1">
    <citation type="submission" date="2018-05" db="EMBL/GenBank/DDBJ databases">
        <title>Leucothrix arctica sp. nov., isolated from Arctic seawater.</title>
        <authorList>
            <person name="Choi A."/>
            <person name="Baek K."/>
        </authorList>
    </citation>
    <scope>NUCLEOTIDE SEQUENCE [LARGE SCALE GENOMIC DNA]</scope>
    <source>
        <strain evidence="2 3">IMCC9719</strain>
    </source>
</reference>
<dbReference type="InterPro" id="IPR019291">
    <property type="entry name" value="Host_attachment_protein"/>
</dbReference>
<accession>A0A317C578</accession>
<dbReference type="Proteomes" id="UP000245506">
    <property type="component" value="Unassembled WGS sequence"/>
</dbReference>
<name>A0A317C578_9GAMM</name>
<evidence type="ECO:0000313" key="3">
    <source>
        <dbReference type="Proteomes" id="UP000245506"/>
    </source>
</evidence>
<proteinExistence type="predicted"/>
<dbReference type="Pfam" id="PF10116">
    <property type="entry name" value="Host_attach"/>
    <property type="match status" value="1"/>
</dbReference>
<sequence length="157" mass="17797">MICYLPTNRRIDMSKIWVVVADEAKVRIFSAEKPKGTLTEIKEMTSSEATMLEQDLVSDKPGRGESNSGARKHAFEEKTSHKAQYAIRFSKEVSEYLEASLQSKSFGRLTLVAAPHFLGMLRKDLSAAIDEVVSFQLDKDLTMMTPQEIREHLPEYL</sequence>
<evidence type="ECO:0000256" key="1">
    <source>
        <dbReference type="SAM" id="MobiDB-lite"/>
    </source>
</evidence>
<comment type="caution">
    <text evidence="2">The sequence shown here is derived from an EMBL/GenBank/DDBJ whole genome shotgun (WGS) entry which is preliminary data.</text>
</comment>
<dbReference type="AlphaFoldDB" id="A0A317C578"/>
<gene>
    <name evidence="2" type="ORF">DKT75_19625</name>
</gene>
<evidence type="ECO:0000313" key="2">
    <source>
        <dbReference type="EMBL" id="PWQ93815.1"/>
    </source>
</evidence>
<keyword evidence="3" id="KW-1185">Reference proteome</keyword>
<feature type="region of interest" description="Disordered" evidence="1">
    <location>
        <begin position="58"/>
        <end position="77"/>
    </location>
</feature>